<evidence type="ECO:0000256" key="6">
    <source>
        <dbReference type="ARBA" id="ARBA00022741"/>
    </source>
</evidence>
<dbReference type="GO" id="GO:0000049">
    <property type="term" value="F:tRNA binding"/>
    <property type="evidence" value="ECO:0007669"/>
    <property type="project" value="UniProtKB-KW"/>
</dbReference>
<keyword evidence="9 12" id="KW-0694">RNA-binding</keyword>
<keyword evidence="10 12" id="KW-0648">Protein biosynthesis</keyword>
<dbReference type="EMBL" id="CAAHCX010000001">
    <property type="protein sequence ID" value="VGL72916.1"/>
    <property type="molecule type" value="Genomic_DNA"/>
</dbReference>
<comment type="catalytic activity">
    <reaction evidence="12">
        <text>tRNA(Ala) + L-alanine + ATP = L-alanyl-tRNA(Ala) + AMP + diphosphate</text>
        <dbReference type="Rhea" id="RHEA:12540"/>
        <dbReference type="Rhea" id="RHEA-COMP:9657"/>
        <dbReference type="Rhea" id="RHEA-COMP:9923"/>
        <dbReference type="ChEBI" id="CHEBI:30616"/>
        <dbReference type="ChEBI" id="CHEBI:33019"/>
        <dbReference type="ChEBI" id="CHEBI:57972"/>
        <dbReference type="ChEBI" id="CHEBI:78442"/>
        <dbReference type="ChEBI" id="CHEBI:78497"/>
        <dbReference type="ChEBI" id="CHEBI:456215"/>
        <dbReference type="EC" id="6.1.1.7"/>
    </reaction>
</comment>
<evidence type="ECO:0000256" key="10">
    <source>
        <dbReference type="ARBA" id="ARBA00022917"/>
    </source>
</evidence>
<feature type="binding site" evidence="12">
    <location>
        <position position="564"/>
    </location>
    <ligand>
        <name>Zn(2+)</name>
        <dbReference type="ChEBI" id="CHEBI:29105"/>
    </ligand>
</feature>
<dbReference type="GO" id="GO:0004813">
    <property type="term" value="F:alanine-tRNA ligase activity"/>
    <property type="evidence" value="ECO:0007669"/>
    <property type="project" value="UniProtKB-UniRule"/>
</dbReference>
<dbReference type="InterPro" id="IPR023033">
    <property type="entry name" value="Ala_tRNA_ligase_euk/bac"/>
</dbReference>
<dbReference type="FunFam" id="3.10.310.40:FF:000001">
    <property type="entry name" value="Alanine--tRNA ligase"/>
    <property type="match status" value="1"/>
</dbReference>
<keyword evidence="6 12" id="KW-0547">Nucleotide-binding</keyword>
<sequence>MSKSTAEIRQAFLDFFHSKGHQVVASSSLVPHNDPTLLFTNAGMNQFKDVFLGLDKRNYSRATTAQRCVRAGGKHNDLENVGYTARHHTFFEMLGNFSFGDYFKQDAIKYAWELLTGENWFALPKEKLWVTIYETDDEAFDIWANEVGVPRERIIRIGDNKGAPFASDNFWQMGDTGPCGPCTEIFFDHGDHIWGGPPGSPEEDGDRYIEIWNIVFMQFNRQADGTMEPLPKPSVDTGMGLERIAAVLQHVNSNYDIDLFRDLIASVAKVTGATDLTNKSLRVIADHIRSCAFLVADGVIPSNENRGYVLRRIIRRAIRHGNMLGAKDTFFWKLVAPLIDVMGSAGDELKQQQAQVEQVLKTEEEQFARTLERGLALLDEELSKLKGDTLDGETAFRLYDTYGFPVDLTADVCRERNIKVDEAGFEAAMEEQRRRARESSGFGADYNAMIRVDGASEFKGYDHLELNGKVTALFIDGKAVDSVSAGQEAVVILDQTPFYAESGGQVGDKGELKGAGFSFAVSDTQKYGQAIGHIGKVASGTLKVGDAVQADVDEARRQRIRLNHSATHLMHAALRQVLGTHVAQKGSLVNDKALRFDFSHFEAMKPEEIRAVEDLVNAQIRRNLAIETNIMDIDAARASGAMALFGEKYDDRVRVLRMGDFSTELCGGTHAARTGDIGLFRITSESGTAAGVRRIEAVTGEGAMAILHAQSDQLNDIAQLLKGDSHNLGEKVRAALERTRQLEKELQQLKEQAAAQESANLSSKAEEINGVKLLVSELTGVEPKMLRTMVDDLKNQLGSTIVVLATVADGKVSLIAGVSKDVTDRVKAGELVGMVAQQVGGKGGGRPDMAQAGGTDASALPAALASVKGWVSAKL</sequence>
<evidence type="ECO:0000256" key="4">
    <source>
        <dbReference type="ARBA" id="ARBA00022598"/>
    </source>
</evidence>
<evidence type="ECO:0000256" key="8">
    <source>
        <dbReference type="ARBA" id="ARBA00022840"/>
    </source>
</evidence>
<dbReference type="FunFam" id="3.30.930.10:FF:000004">
    <property type="entry name" value="Alanine--tRNA ligase"/>
    <property type="match status" value="1"/>
</dbReference>
<dbReference type="GO" id="GO:0045892">
    <property type="term" value="P:negative regulation of DNA-templated transcription"/>
    <property type="evidence" value="ECO:0007669"/>
    <property type="project" value="TreeGrafter"/>
</dbReference>
<dbReference type="Pfam" id="PF02272">
    <property type="entry name" value="DHHA1"/>
    <property type="match status" value="1"/>
</dbReference>
<keyword evidence="12" id="KW-0963">Cytoplasm</keyword>
<dbReference type="AlphaFoldDB" id="A0A486PET0"/>
<comment type="subcellular location">
    <subcellularLocation>
        <location evidence="1 12">Cytoplasm</location>
    </subcellularLocation>
</comment>
<dbReference type="HAMAP" id="MF_00036_B">
    <property type="entry name" value="Ala_tRNA_synth_B"/>
    <property type="match status" value="1"/>
</dbReference>
<dbReference type="Gene3D" id="6.10.250.550">
    <property type="match status" value="1"/>
</dbReference>
<dbReference type="GO" id="GO:0002161">
    <property type="term" value="F:aminoacyl-tRNA deacylase activity"/>
    <property type="evidence" value="ECO:0007669"/>
    <property type="project" value="TreeGrafter"/>
</dbReference>
<dbReference type="SUPFAM" id="SSF55681">
    <property type="entry name" value="Class II aaRS and biotin synthetases"/>
    <property type="match status" value="1"/>
</dbReference>
<dbReference type="Pfam" id="PF07973">
    <property type="entry name" value="tRNA_SAD"/>
    <property type="match status" value="1"/>
</dbReference>
<comment type="function">
    <text evidence="12">Catalyzes the attachment of alanine to tRNA(Ala) in a two-step reaction: alanine is first activated by ATP to form Ala-AMP and then transferred to the acceptor end of tRNA(Ala). Also edits incorrectly charged Ser-tRNA(Ala) and Gly-tRNA(Ala) via its editing domain.</text>
</comment>
<dbReference type="SUPFAM" id="SSF55186">
    <property type="entry name" value="ThrRS/AlaRS common domain"/>
    <property type="match status" value="1"/>
</dbReference>
<dbReference type="InterPro" id="IPR012947">
    <property type="entry name" value="tRNA_SAD"/>
</dbReference>
<dbReference type="GO" id="GO:0005829">
    <property type="term" value="C:cytosol"/>
    <property type="evidence" value="ECO:0007669"/>
    <property type="project" value="TreeGrafter"/>
</dbReference>
<evidence type="ECO:0000256" key="12">
    <source>
        <dbReference type="HAMAP-Rule" id="MF_00036"/>
    </source>
</evidence>
<feature type="coiled-coil region" evidence="13">
    <location>
        <begin position="346"/>
        <end position="388"/>
    </location>
</feature>
<feature type="coiled-coil region" evidence="13">
    <location>
        <begin position="732"/>
        <end position="766"/>
    </location>
</feature>
<dbReference type="NCBIfam" id="TIGR00344">
    <property type="entry name" value="alaS"/>
    <property type="match status" value="1"/>
</dbReference>
<dbReference type="FunFam" id="3.30.54.20:FF:000001">
    <property type="entry name" value="Alanine--tRNA ligase"/>
    <property type="match status" value="1"/>
</dbReference>
<dbReference type="PROSITE" id="PS50860">
    <property type="entry name" value="AA_TRNA_LIGASE_II_ALA"/>
    <property type="match status" value="1"/>
</dbReference>
<comment type="similarity">
    <text evidence="2 12">Belongs to the class-II aminoacyl-tRNA synthetase family.</text>
</comment>
<dbReference type="Pfam" id="PF01411">
    <property type="entry name" value="tRNA-synt_2c"/>
    <property type="match status" value="1"/>
</dbReference>
<keyword evidence="13" id="KW-0175">Coiled coil</keyword>
<reference evidence="15" key="1">
    <citation type="submission" date="2019-03" db="EMBL/GenBank/DDBJ databases">
        <authorList>
            <consortium name="Pathogen Informatics"/>
        </authorList>
    </citation>
    <scope>NUCLEOTIDE SEQUENCE</scope>
    <source>
        <strain evidence="15">5012STDY7626451</strain>
    </source>
</reference>
<dbReference type="Gene3D" id="3.30.980.10">
    <property type="entry name" value="Threonyl-trna Synthetase, Chain A, domain 2"/>
    <property type="match status" value="1"/>
</dbReference>
<evidence type="ECO:0000256" key="13">
    <source>
        <dbReference type="SAM" id="Coils"/>
    </source>
</evidence>
<keyword evidence="8 12" id="KW-0067">ATP-binding</keyword>
<evidence type="ECO:0000256" key="2">
    <source>
        <dbReference type="ARBA" id="ARBA00008226"/>
    </source>
</evidence>
<keyword evidence="3 12" id="KW-0820">tRNA-binding</keyword>
<evidence type="ECO:0000256" key="11">
    <source>
        <dbReference type="ARBA" id="ARBA00023146"/>
    </source>
</evidence>
<dbReference type="InterPro" id="IPR009000">
    <property type="entry name" value="Transl_B-barrel_sf"/>
</dbReference>
<dbReference type="FunFam" id="2.40.30.130:FF:000001">
    <property type="entry name" value="Alanine--tRNA ligase"/>
    <property type="match status" value="1"/>
</dbReference>
<keyword evidence="7 12" id="KW-0862">Zinc</keyword>
<dbReference type="SUPFAM" id="SSF101353">
    <property type="entry name" value="Putative anticodon-binding domain of alanyl-tRNA synthetase (AlaRS)"/>
    <property type="match status" value="1"/>
</dbReference>
<evidence type="ECO:0000256" key="3">
    <source>
        <dbReference type="ARBA" id="ARBA00022555"/>
    </source>
</evidence>
<dbReference type="FunFam" id="3.30.980.10:FF:000004">
    <property type="entry name" value="Alanine--tRNA ligase, cytoplasmic"/>
    <property type="match status" value="1"/>
</dbReference>
<dbReference type="SMART" id="SM00863">
    <property type="entry name" value="tRNA_SAD"/>
    <property type="match status" value="1"/>
</dbReference>
<feature type="binding site" evidence="12">
    <location>
        <position position="670"/>
    </location>
    <ligand>
        <name>Zn(2+)</name>
        <dbReference type="ChEBI" id="CHEBI:29105"/>
    </ligand>
</feature>
<evidence type="ECO:0000256" key="7">
    <source>
        <dbReference type="ARBA" id="ARBA00022833"/>
    </source>
</evidence>
<feature type="binding site" evidence="12">
    <location>
        <position position="666"/>
    </location>
    <ligand>
        <name>Zn(2+)</name>
        <dbReference type="ChEBI" id="CHEBI:29105"/>
    </ligand>
</feature>
<dbReference type="InterPro" id="IPR003156">
    <property type="entry name" value="DHHA1_dom"/>
</dbReference>
<dbReference type="Gene3D" id="3.30.54.20">
    <property type="match status" value="1"/>
</dbReference>
<evidence type="ECO:0000256" key="9">
    <source>
        <dbReference type="ARBA" id="ARBA00022884"/>
    </source>
</evidence>
<evidence type="ECO:0000256" key="1">
    <source>
        <dbReference type="ARBA" id="ARBA00004496"/>
    </source>
</evidence>
<organism evidence="15">
    <name type="scientific">Klebsiella pneumoniae</name>
    <dbReference type="NCBI Taxonomy" id="573"/>
    <lineage>
        <taxon>Bacteria</taxon>
        <taxon>Pseudomonadati</taxon>
        <taxon>Pseudomonadota</taxon>
        <taxon>Gammaproteobacteria</taxon>
        <taxon>Enterobacterales</taxon>
        <taxon>Enterobacteriaceae</taxon>
        <taxon>Klebsiella/Raoultella group</taxon>
        <taxon>Klebsiella</taxon>
        <taxon>Klebsiella pneumoniae complex</taxon>
    </lineage>
</organism>
<name>A0A486PET0_KLEPN</name>
<dbReference type="InterPro" id="IPR018162">
    <property type="entry name" value="Ala-tRNA-ligase_IIc_anticod-bd"/>
</dbReference>
<dbReference type="GO" id="GO:0006419">
    <property type="term" value="P:alanyl-tRNA aminoacylation"/>
    <property type="evidence" value="ECO:0007669"/>
    <property type="project" value="UniProtKB-UniRule"/>
</dbReference>
<dbReference type="InterPro" id="IPR018163">
    <property type="entry name" value="Thr/Ala-tRNA-synth_IIc_edit"/>
</dbReference>
<keyword evidence="5 12" id="KW-0479">Metal-binding</keyword>
<dbReference type="EC" id="6.1.1.7" evidence="12"/>
<keyword evidence="4 12" id="KW-0436">Ligase</keyword>
<dbReference type="InterPro" id="IPR002318">
    <property type="entry name" value="Ala-tRNA-lgiase_IIc"/>
</dbReference>
<evidence type="ECO:0000259" key="14">
    <source>
        <dbReference type="PROSITE" id="PS50860"/>
    </source>
</evidence>
<dbReference type="PANTHER" id="PTHR11777:SF9">
    <property type="entry name" value="ALANINE--TRNA LIGASE, CYTOPLASMIC"/>
    <property type="match status" value="1"/>
</dbReference>
<feature type="domain" description="Alanyl-transfer RNA synthetases family profile" evidence="14">
    <location>
        <begin position="3"/>
        <end position="709"/>
    </location>
</feature>
<dbReference type="Gene3D" id="3.10.310.40">
    <property type="match status" value="1"/>
</dbReference>
<dbReference type="InterPro" id="IPR045864">
    <property type="entry name" value="aa-tRNA-synth_II/BPL/LPL"/>
</dbReference>
<dbReference type="InterPro" id="IPR018164">
    <property type="entry name" value="Ala-tRNA-synth_IIc_N"/>
</dbReference>
<accession>A0A486PET0</accession>
<protein>
    <recommendedName>
        <fullName evidence="12">Alanine--tRNA ligase</fullName>
        <ecNumber evidence="12">6.1.1.7</ecNumber>
    </recommendedName>
    <alternativeName>
        <fullName evidence="12">Alanyl-tRNA synthetase</fullName>
        <shortName evidence="12">AlaRS</shortName>
    </alternativeName>
</protein>
<dbReference type="PANTHER" id="PTHR11777">
    <property type="entry name" value="ALANYL-TRNA SYNTHETASE"/>
    <property type="match status" value="1"/>
</dbReference>
<evidence type="ECO:0000313" key="15">
    <source>
        <dbReference type="EMBL" id="VGL72916.1"/>
    </source>
</evidence>
<dbReference type="InterPro" id="IPR018165">
    <property type="entry name" value="Ala-tRNA-synth_IIc_core"/>
</dbReference>
<comment type="cofactor">
    <cofactor evidence="12">
        <name>Zn(2+)</name>
        <dbReference type="ChEBI" id="CHEBI:29105"/>
    </cofactor>
    <text evidence="12">Binds 1 zinc ion per subunit.</text>
</comment>
<dbReference type="InterPro" id="IPR050058">
    <property type="entry name" value="Ala-tRNA_ligase"/>
</dbReference>
<dbReference type="GO" id="GO:0005524">
    <property type="term" value="F:ATP binding"/>
    <property type="evidence" value="ECO:0007669"/>
    <property type="project" value="UniProtKB-UniRule"/>
</dbReference>
<proteinExistence type="inferred from homology"/>
<dbReference type="GO" id="GO:0008270">
    <property type="term" value="F:zinc ion binding"/>
    <property type="evidence" value="ECO:0007669"/>
    <property type="project" value="UniProtKB-UniRule"/>
</dbReference>
<keyword evidence="11 12" id="KW-0030">Aminoacyl-tRNA synthetase</keyword>
<evidence type="ECO:0000256" key="5">
    <source>
        <dbReference type="ARBA" id="ARBA00022723"/>
    </source>
</evidence>
<feature type="binding site" evidence="12">
    <location>
        <position position="568"/>
    </location>
    <ligand>
        <name>Zn(2+)</name>
        <dbReference type="ChEBI" id="CHEBI:29105"/>
    </ligand>
</feature>
<dbReference type="PRINTS" id="PR00980">
    <property type="entry name" value="TRNASYNTHALA"/>
</dbReference>
<dbReference type="Gene3D" id="2.40.30.130">
    <property type="match status" value="1"/>
</dbReference>
<gene>
    <name evidence="12 15" type="primary">alaS</name>
    <name evidence="15" type="ORF">SAMEA4873653_00153</name>
</gene>
<comment type="domain">
    <text evidence="12">Consists of three domains; the N-terminal catalytic domain, the editing domain and the C-terminal C-Ala domain. The editing domain removes incorrectly charged amino acids, while the C-Ala domain, along with tRNA(Ala), serves as a bridge to cooperatively bring together the editing and aminoacylation centers thus stimulating deacylation of misacylated tRNAs.</text>
</comment>
<comment type="subunit">
    <text evidence="12">Homotetramer.</text>
</comment>
<dbReference type="SUPFAM" id="SSF50447">
    <property type="entry name" value="Translation proteins"/>
    <property type="match status" value="1"/>
</dbReference>
<dbReference type="Gene3D" id="3.30.930.10">
    <property type="entry name" value="Bira Bifunctional Protein, Domain 2"/>
    <property type="match status" value="1"/>
</dbReference>
<dbReference type="CDD" id="cd00673">
    <property type="entry name" value="AlaRS_core"/>
    <property type="match status" value="1"/>
</dbReference>